<sequence length="778" mass="87780">MRLVNARTLQLEEFFGQGIPKYAILSHTWVDGQEVTFQEFSTERARDKSGWAKIEKTALLALEDGLEHVWIDTCCIDKTSSAELTEAINSMMSWYEQSQVCYTYLVDVPSDLGQNEQEYAFRNSRWFTRGWTLQELLAPSKLIFVFANWSRFDTRDEMASLVSSITGIDISFLHTRDWENKDDLSVSGISTVSGGSRRAKLDSASIAQRMSWASKRQTTRVEDVAYCLLGIFGINMPLLYGEGPKAFLRLQEQILMGSDDQSILAWNFEGFETERVVKNGDTWTWDYHRKPTFAGFLATSPSAFSTCQNIRRVNIGKPTLHSLITNKGLRLELPLGHSPDCPCAFLQCQDKYAPASIVALPLRATREGFYVRAKLPLRLVDYQLLLNHRPTELYALKYGDYSLRKEKSQEYTVMIRNLPKDVEVLRAWSESGNLGPYSQIILAGNDRDDESRGAALLLGNRSSSKAQCILLVASRRKTTTSSNWPSVVCRLIELDGSSDGYLDDWDPKLPEMQKRRGSGKNHEDVLRTLGSSFGESAKPPAQTFNAADGVCSTSTEIQDCFGKTVIFVDVSIRPRPFNGTRTLTRQIPLWFRNHMQGHKGISKAVLLFVLAPRVFTTVVEFLVKKVLEIASKPWYMFPLMTSFACLSAGDPPRFLVSALERAHKVSSATLKHWAVTSLLTYLSCTLMGSDMVLNGFKRLLTGKELWQEHREVSIFDSRAKSSSLNPHLLYVANKTSRRRPKGINRPPPRVVVVERRHDRVDAEWSTTSESGNSSSSED</sequence>
<keyword evidence="2" id="KW-1185">Reference proteome</keyword>
<evidence type="ECO:0000313" key="2">
    <source>
        <dbReference type="Proteomes" id="UP001148629"/>
    </source>
</evidence>
<protein>
    <submittedName>
        <fullName evidence="1">Uncharacterized protein</fullName>
    </submittedName>
</protein>
<evidence type="ECO:0000313" key="1">
    <source>
        <dbReference type="EMBL" id="KAJ3549500.1"/>
    </source>
</evidence>
<gene>
    <name evidence="1" type="ORF">NM208_g469</name>
</gene>
<organism evidence="1 2">
    <name type="scientific">Fusarium decemcellulare</name>
    <dbReference type="NCBI Taxonomy" id="57161"/>
    <lineage>
        <taxon>Eukaryota</taxon>
        <taxon>Fungi</taxon>
        <taxon>Dikarya</taxon>
        <taxon>Ascomycota</taxon>
        <taxon>Pezizomycotina</taxon>
        <taxon>Sordariomycetes</taxon>
        <taxon>Hypocreomycetidae</taxon>
        <taxon>Hypocreales</taxon>
        <taxon>Nectriaceae</taxon>
        <taxon>Fusarium</taxon>
        <taxon>Fusarium decemcellulare species complex</taxon>
    </lineage>
</organism>
<dbReference type="Proteomes" id="UP001148629">
    <property type="component" value="Unassembled WGS sequence"/>
</dbReference>
<comment type="caution">
    <text evidence="1">The sequence shown here is derived from an EMBL/GenBank/DDBJ whole genome shotgun (WGS) entry which is preliminary data.</text>
</comment>
<name>A0ACC1T021_9HYPO</name>
<dbReference type="EMBL" id="JANRMS010000021">
    <property type="protein sequence ID" value="KAJ3549500.1"/>
    <property type="molecule type" value="Genomic_DNA"/>
</dbReference>
<reference evidence="1" key="1">
    <citation type="submission" date="2022-08" db="EMBL/GenBank/DDBJ databases">
        <title>Genome Sequence of Fusarium decemcellulare.</title>
        <authorList>
            <person name="Buettner E."/>
        </authorList>
    </citation>
    <scope>NUCLEOTIDE SEQUENCE</scope>
    <source>
        <strain evidence="1">Babe19</strain>
    </source>
</reference>
<accession>A0ACC1T021</accession>
<proteinExistence type="predicted"/>